<organism evidence="2 3">
    <name type="scientific">Plectus sambesii</name>
    <dbReference type="NCBI Taxonomy" id="2011161"/>
    <lineage>
        <taxon>Eukaryota</taxon>
        <taxon>Metazoa</taxon>
        <taxon>Ecdysozoa</taxon>
        <taxon>Nematoda</taxon>
        <taxon>Chromadorea</taxon>
        <taxon>Plectida</taxon>
        <taxon>Plectina</taxon>
        <taxon>Plectoidea</taxon>
        <taxon>Plectidae</taxon>
        <taxon>Plectus</taxon>
    </lineage>
</organism>
<dbReference type="WBParaSite" id="PSAMB.scaffold4120size15628.g23571.t1">
    <property type="protein sequence ID" value="PSAMB.scaffold4120size15628.g23571.t1"/>
    <property type="gene ID" value="PSAMB.scaffold4120size15628.g23571"/>
</dbReference>
<sequence length="108" mass="11690">MKSTILIVCLLLNAALSFAADFSDDGDLNCARSLLPWATDNLTGAQVHIDVIANHHKEVFTCAEGQKMIDKDGQEVDIPFELTCTDGVFTSNGPPVSADFVYLQCVDL</sequence>
<evidence type="ECO:0000256" key="1">
    <source>
        <dbReference type="SAM" id="SignalP"/>
    </source>
</evidence>
<proteinExistence type="predicted"/>
<name>A0A914WKF6_9BILA</name>
<reference evidence="3" key="1">
    <citation type="submission" date="2022-11" db="UniProtKB">
        <authorList>
            <consortium name="WormBaseParasite"/>
        </authorList>
    </citation>
    <scope>IDENTIFICATION</scope>
</reference>
<feature type="chain" id="PRO_5037067629" evidence="1">
    <location>
        <begin position="20"/>
        <end position="108"/>
    </location>
</feature>
<dbReference type="AlphaFoldDB" id="A0A914WKF6"/>
<protein>
    <submittedName>
        <fullName evidence="3">Uncharacterized protein</fullName>
    </submittedName>
</protein>
<keyword evidence="2" id="KW-1185">Reference proteome</keyword>
<evidence type="ECO:0000313" key="2">
    <source>
        <dbReference type="Proteomes" id="UP000887566"/>
    </source>
</evidence>
<dbReference type="Proteomes" id="UP000887566">
    <property type="component" value="Unplaced"/>
</dbReference>
<evidence type="ECO:0000313" key="3">
    <source>
        <dbReference type="WBParaSite" id="PSAMB.scaffold4120size15628.g23571.t1"/>
    </source>
</evidence>
<feature type="signal peptide" evidence="1">
    <location>
        <begin position="1"/>
        <end position="19"/>
    </location>
</feature>
<keyword evidence="1" id="KW-0732">Signal</keyword>
<accession>A0A914WKF6</accession>